<dbReference type="GO" id="GO:0003677">
    <property type="term" value="F:DNA binding"/>
    <property type="evidence" value="ECO:0007669"/>
    <property type="project" value="InterPro"/>
</dbReference>
<gene>
    <name evidence="2" type="ORF">FXN65_15475</name>
</gene>
<proteinExistence type="predicted"/>
<accession>A0A5J6QNL2</accession>
<dbReference type="KEGG" id="plal:FXN65_15475"/>
<organism evidence="2 3">
    <name type="scientific">Metapseudomonas lalkuanensis</name>
    <dbReference type="NCBI Taxonomy" id="2604832"/>
    <lineage>
        <taxon>Bacteria</taxon>
        <taxon>Pseudomonadati</taxon>
        <taxon>Pseudomonadota</taxon>
        <taxon>Gammaproteobacteria</taxon>
        <taxon>Pseudomonadales</taxon>
        <taxon>Pseudomonadaceae</taxon>
        <taxon>Metapseudomonas</taxon>
    </lineage>
</organism>
<evidence type="ECO:0000313" key="3">
    <source>
        <dbReference type="Proteomes" id="UP000327179"/>
    </source>
</evidence>
<protein>
    <submittedName>
        <fullName evidence="2">Transcriptional regulator</fullName>
    </submittedName>
</protein>
<dbReference type="SUPFAM" id="SSF47413">
    <property type="entry name" value="lambda repressor-like DNA-binding domains"/>
    <property type="match status" value="1"/>
</dbReference>
<keyword evidence="3" id="KW-1185">Reference proteome</keyword>
<dbReference type="EMBL" id="CP043311">
    <property type="protein sequence ID" value="QEY63385.1"/>
    <property type="molecule type" value="Genomic_DNA"/>
</dbReference>
<dbReference type="RefSeq" id="WP_151134032.1">
    <property type="nucleotide sequence ID" value="NZ_CP043311.1"/>
</dbReference>
<dbReference type="Proteomes" id="UP000327179">
    <property type="component" value="Chromosome"/>
</dbReference>
<feature type="region of interest" description="Disordered" evidence="1">
    <location>
        <begin position="1"/>
        <end position="25"/>
    </location>
</feature>
<evidence type="ECO:0000313" key="2">
    <source>
        <dbReference type="EMBL" id="QEY63385.1"/>
    </source>
</evidence>
<evidence type="ECO:0000256" key="1">
    <source>
        <dbReference type="SAM" id="MobiDB-lite"/>
    </source>
</evidence>
<reference evidence="2 3" key="1">
    <citation type="submission" date="2019-08" db="EMBL/GenBank/DDBJ databases">
        <title>Whole-genome Sequencing of e-waste polymer degrading bacterium Pseudomonas sp. strain PE08.</title>
        <authorList>
            <person name="Kirdat K."/>
            <person name="Debbarma P."/>
            <person name="Narawade N."/>
            <person name="Suyal D."/>
            <person name="Thorat V."/>
            <person name="Shouche Y."/>
            <person name="Goel R."/>
            <person name="Yadav A."/>
        </authorList>
    </citation>
    <scope>NUCLEOTIDE SEQUENCE [LARGE SCALE GENOMIC DNA]</scope>
    <source>
        <strain evidence="2 3">PE08</strain>
    </source>
</reference>
<dbReference type="InterPro" id="IPR010982">
    <property type="entry name" value="Lambda_DNA-bd_dom_sf"/>
</dbReference>
<sequence length="101" mass="10848">MLKQEELGQIGGVNRNTQGSYEKGERNPDAAYLVAVAAVGVDIMYVLSGARDISSADELSPAESRVLANYRALPEEDKASVRRLTDALAQSVSLRSETGSY</sequence>
<name>A0A5J6QNL2_9GAMM</name>
<dbReference type="AlphaFoldDB" id="A0A5J6QNL2"/>
<dbReference type="Gene3D" id="1.10.260.40">
    <property type="entry name" value="lambda repressor-like DNA-binding domains"/>
    <property type="match status" value="1"/>
</dbReference>